<dbReference type="EMBL" id="AM238664">
    <property type="protein sequence ID" value="CAJ88711.1"/>
    <property type="molecule type" value="Genomic_DNA"/>
</dbReference>
<organism evidence="1">
    <name type="scientific">Streptomyces ambofaciens (strain ATCC 23877 / 3486 / DSM 40053 / JCM 4204 / NBRC 12836 / NRRL B-2516)</name>
    <dbReference type="NCBI Taxonomy" id="278992"/>
    <lineage>
        <taxon>Bacteria</taxon>
        <taxon>Bacillati</taxon>
        <taxon>Actinomycetota</taxon>
        <taxon>Actinomycetes</taxon>
        <taxon>Kitasatosporales</taxon>
        <taxon>Streptomycetaceae</taxon>
        <taxon>Streptomyces</taxon>
    </lineage>
</organism>
<protein>
    <submittedName>
        <fullName evidence="1">Putative transcriptional regulator</fullName>
    </submittedName>
</protein>
<name>A0AE03_STRA7</name>
<evidence type="ECO:0000313" key="1">
    <source>
        <dbReference type="EMBL" id="CAJ88711.1"/>
    </source>
</evidence>
<dbReference type="AlphaFoldDB" id="A0AE03"/>
<proteinExistence type="predicted"/>
<accession>A0AE03</accession>
<reference evidence="1" key="2">
    <citation type="journal article" date="2006" name="Mol. Biol. Evol.">
        <title>Evolution of the terminal regions of the Streptomyces linear chromosome.</title>
        <authorList>
            <person name="Choulet F."/>
            <person name="Aigle B."/>
            <person name="Gallois A."/>
            <person name="Mangenot S."/>
            <person name="Gerbaud C."/>
            <person name="Truong C."/>
            <person name="Francou F.X."/>
            <person name="Fourrier C."/>
            <person name="Guerineau M."/>
            <person name="Decaris B."/>
            <person name="Barbe V."/>
            <person name="Pernodet J.L."/>
            <person name="Leblond P."/>
        </authorList>
    </citation>
    <scope>NUCLEOTIDE SEQUENCE</scope>
    <source>
        <strain evidence="1">ATCC 23877</strain>
    </source>
</reference>
<sequence length="131" mass="14861">MPPPPSSDTGCMDTTITAPRAEVLRDRYRSRLPERLQELAGPVEGSVDLPLHIVWSGRTSYSLDRPKSRMTLYRTVLAEGLSEDLVALLHHRLLTEQWPVLRRLISPYIREVWEDAFPELLRTAPADTTAA</sequence>
<gene>
    <name evidence="1" type="ORF">SAMR1002</name>
</gene>
<reference evidence="1" key="1">
    <citation type="journal article" date="2006" name="Microbiology (Mosc.)">
        <title>Multiple biosynthetic and uptake systems mediate siderophore-dependent iron acquisition in Streptomyces coelicolor A3(2) and Streptomyces ambofaciens ATCC 23877.</title>
        <authorList>
            <person name="Barona-Gomez F."/>
            <person name="Lautru S."/>
            <person name="Francou F.X."/>
            <person name="Leblond P."/>
            <person name="Pernodet J.L."/>
            <person name="Challis G.L."/>
        </authorList>
    </citation>
    <scope>NUCLEOTIDE SEQUENCE</scope>
    <source>
        <strain evidence="1">ATCC 23877</strain>
    </source>
</reference>